<evidence type="ECO:0000256" key="1">
    <source>
        <dbReference type="SAM" id="MobiDB-lite"/>
    </source>
</evidence>
<keyword evidence="3" id="KW-1185">Reference proteome</keyword>
<dbReference type="Gramene" id="ONH91381">
    <property type="protein sequence ID" value="ONH91381"/>
    <property type="gene ID" value="PRUPE_8G111000"/>
</dbReference>
<dbReference type="Proteomes" id="UP000006882">
    <property type="component" value="Chromosome G8"/>
</dbReference>
<protein>
    <submittedName>
        <fullName evidence="2">Uncharacterized protein</fullName>
    </submittedName>
</protein>
<name>A0A251MWB0_PRUPE</name>
<proteinExistence type="predicted"/>
<evidence type="ECO:0000313" key="3">
    <source>
        <dbReference type="Proteomes" id="UP000006882"/>
    </source>
</evidence>
<feature type="region of interest" description="Disordered" evidence="1">
    <location>
        <begin position="1"/>
        <end position="29"/>
    </location>
</feature>
<dbReference type="AlphaFoldDB" id="A0A251MWB0"/>
<evidence type="ECO:0000313" key="2">
    <source>
        <dbReference type="EMBL" id="ONH91381.1"/>
    </source>
</evidence>
<sequence>MFTRCHQSTKRSISKRTVASESLEESKSL</sequence>
<reference evidence="2 3" key="1">
    <citation type="journal article" date="2013" name="Nat. Genet.">
        <title>The high-quality draft genome of peach (Prunus persica) identifies unique patterns of genetic diversity, domestication and genome evolution.</title>
        <authorList>
            <consortium name="International Peach Genome Initiative"/>
            <person name="Verde I."/>
            <person name="Abbott A.G."/>
            <person name="Scalabrin S."/>
            <person name="Jung S."/>
            <person name="Shu S."/>
            <person name="Marroni F."/>
            <person name="Zhebentyayeva T."/>
            <person name="Dettori M.T."/>
            <person name="Grimwood J."/>
            <person name="Cattonaro F."/>
            <person name="Zuccolo A."/>
            <person name="Rossini L."/>
            <person name="Jenkins J."/>
            <person name="Vendramin E."/>
            <person name="Meisel L.A."/>
            <person name="Decroocq V."/>
            <person name="Sosinski B."/>
            <person name="Prochnik S."/>
            <person name="Mitros T."/>
            <person name="Policriti A."/>
            <person name="Cipriani G."/>
            <person name="Dondini L."/>
            <person name="Ficklin S."/>
            <person name="Goodstein D.M."/>
            <person name="Xuan P."/>
            <person name="Del Fabbro C."/>
            <person name="Aramini V."/>
            <person name="Copetti D."/>
            <person name="Gonzalez S."/>
            <person name="Horner D.S."/>
            <person name="Falchi R."/>
            <person name="Lucas S."/>
            <person name="Mica E."/>
            <person name="Maldonado J."/>
            <person name="Lazzari B."/>
            <person name="Bielenberg D."/>
            <person name="Pirona R."/>
            <person name="Miculan M."/>
            <person name="Barakat A."/>
            <person name="Testolin R."/>
            <person name="Stella A."/>
            <person name="Tartarini S."/>
            <person name="Tonutti P."/>
            <person name="Arus P."/>
            <person name="Orellana A."/>
            <person name="Wells C."/>
            <person name="Main D."/>
            <person name="Vizzotto G."/>
            <person name="Silva H."/>
            <person name="Salamini F."/>
            <person name="Schmutz J."/>
            <person name="Morgante M."/>
            <person name="Rokhsar D.S."/>
        </authorList>
    </citation>
    <scope>NUCLEOTIDE SEQUENCE [LARGE SCALE GENOMIC DNA]</scope>
    <source>
        <strain evidence="3">cv. Nemared</strain>
    </source>
</reference>
<gene>
    <name evidence="2" type="ORF">PRUPE_8G111000</name>
</gene>
<dbReference type="EMBL" id="CM007658">
    <property type="protein sequence ID" value="ONH91381.1"/>
    <property type="molecule type" value="Genomic_DNA"/>
</dbReference>
<accession>A0A251MWB0</accession>
<organism evidence="2 3">
    <name type="scientific">Prunus persica</name>
    <name type="common">Peach</name>
    <name type="synonym">Amygdalus persica</name>
    <dbReference type="NCBI Taxonomy" id="3760"/>
    <lineage>
        <taxon>Eukaryota</taxon>
        <taxon>Viridiplantae</taxon>
        <taxon>Streptophyta</taxon>
        <taxon>Embryophyta</taxon>
        <taxon>Tracheophyta</taxon>
        <taxon>Spermatophyta</taxon>
        <taxon>Magnoliopsida</taxon>
        <taxon>eudicotyledons</taxon>
        <taxon>Gunneridae</taxon>
        <taxon>Pentapetalae</taxon>
        <taxon>rosids</taxon>
        <taxon>fabids</taxon>
        <taxon>Rosales</taxon>
        <taxon>Rosaceae</taxon>
        <taxon>Amygdaloideae</taxon>
        <taxon>Amygdaleae</taxon>
        <taxon>Prunus</taxon>
    </lineage>
</organism>